<gene>
    <name evidence="1" type="ORF">PTRG_11518</name>
</gene>
<evidence type="ECO:0000313" key="2">
    <source>
        <dbReference type="Proteomes" id="UP000001471"/>
    </source>
</evidence>
<proteinExistence type="predicted"/>
<dbReference type="HOGENOM" id="CLU_2905223_0_0_1"/>
<sequence length="62" mass="7019">MPPRLVSSVIGGLEAYYGICYFRHDRPTSAGGRSCKQGDPHQGYKVQADYDVTKRLVRIQFE</sequence>
<dbReference type="Proteomes" id="UP000001471">
    <property type="component" value="Unassembled WGS sequence"/>
</dbReference>
<protein>
    <submittedName>
        <fullName evidence="1">Uncharacterized protein</fullName>
    </submittedName>
</protein>
<reference evidence="2" key="1">
    <citation type="journal article" date="2013" name="G3 (Bethesda)">
        <title>Comparative genomics of a plant-pathogenic fungus, Pyrenophora tritici-repentis, reveals transduplication and the impact of repeat elements on pathogenicity and population divergence.</title>
        <authorList>
            <person name="Manning V.A."/>
            <person name="Pandelova I."/>
            <person name="Dhillon B."/>
            <person name="Wilhelm L.J."/>
            <person name="Goodwin S.B."/>
            <person name="Berlin A.M."/>
            <person name="Figueroa M."/>
            <person name="Freitag M."/>
            <person name="Hane J.K."/>
            <person name="Henrissat B."/>
            <person name="Holman W.H."/>
            <person name="Kodira C.D."/>
            <person name="Martin J."/>
            <person name="Oliver R.P."/>
            <person name="Robbertse B."/>
            <person name="Schackwitz W."/>
            <person name="Schwartz D.C."/>
            <person name="Spatafora J.W."/>
            <person name="Turgeon B.G."/>
            <person name="Yandava C."/>
            <person name="Young S."/>
            <person name="Zhou S."/>
            <person name="Zeng Q."/>
            <person name="Grigoriev I.V."/>
            <person name="Ma L.-J."/>
            <person name="Ciuffetti L.M."/>
        </authorList>
    </citation>
    <scope>NUCLEOTIDE SEQUENCE [LARGE SCALE GENOMIC DNA]</scope>
    <source>
        <strain evidence="2">Pt-1C-BFP</strain>
    </source>
</reference>
<name>B2WN69_PYRTR</name>
<dbReference type="InParanoid" id="B2WN69"/>
<dbReference type="AlphaFoldDB" id="B2WN69"/>
<evidence type="ECO:0000313" key="1">
    <source>
        <dbReference type="EMBL" id="EDU44568.1"/>
    </source>
</evidence>
<organism evidence="1 2">
    <name type="scientific">Pyrenophora tritici-repentis (strain Pt-1C-BFP)</name>
    <name type="common">Wheat tan spot fungus</name>
    <name type="synonym">Drechslera tritici-repentis</name>
    <dbReference type="NCBI Taxonomy" id="426418"/>
    <lineage>
        <taxon>Eukaryota</taxon>
        <taxon>Fungi</taxon>
        <taxon>Dikarya</taxon>
        <taxon>Ascomycota</taxon>
        <taxon>Pezizomycotina</taxon>
        <taxon>Dothideomycetes</taxon>
        <taxon>Pleosporomycetidae</taxon>
        <taxon>Pleosporales</taxon>
        <taxon>Pleosporineae</taxon>
        <taxon>Pleosporaceae</taxon>
        <taxon>Pyrenophora</taxon>
    </lineage>
</organism>
<dbReference type="EMBL" id="DS231631">
    <property type="protein sequence ID" value="EDU44568.1"/>
    <property type="molecule type" value="Genomic_DNA"/>
</dbReference>
<accession>B2WN69</accession>